<dbReference type="CDD" id="cd07043">
    <property type="entry name" value="STAS_anti-anti-sigma_factors"/>
    <property type="match status" value="1"/>
</dbReference>
<proteinExistence type="predicted"/>
<dbReference type="InterPro" id="IPR036513">
    <property type="entry name" value="STAS_dom_sf"/>
</dbReference>
<dbReference type="InterPro" id="IPR002645">
    <property type="entry name" value="STAS_dom"/>
</dbReference>
<organism evidence="2">
    <name type="scientific">Leucothrix mucor</name>
    <dbReference type="NCBI Taxonomy" id="45248"/>
    <lineage>
        <taxon>Bacteria</taxon>
        <taxon>Pseudomonadati</taxon>
        <taxon>Pseudomonadota</taxon>
        <taxon>Gammaproteobacteria</taxon>
        <taxon>Thiotrichales</taxon>
        <taxon>Thiotrichaceae</taxon>
        <taxon>Leucothrix</taxon>
    </lineage>
</organism>
<sequence length="98" mass="10884">MPKLIKNQLGYQLQGSLVYDSVNDLIAKGSEAIAFESDTVQIDCKQLSRIDSAGVALFVSWQRYCDKKNQKLQLNNLPMQAVSLIKANKLDGFFALSS</sequence>
<protein>
    <submittedName>
        <fullName evidence="2">STAS domain-containing protein</fullName>
    </submittedName>
</protein>
<dbReference type="EMBL" id="DRMS01000303">
    <property type="protein sequence ID" value="HFC92772.1"/>
    <property type="molecule type" value="Genomic_DNA"/>
</dbReference>
<evidence type="ECO:0000259" key="1">
    <source>
        <dbReference type="PROSITE" id="PS50801"/>
    </source>
</evidence>
<dbReference type="Gene3D" id="3.30.750.24">
    <property type="entry name" value="STAS domain"/>
    <property type="match status" value="1"/>
</dbReference>
<dbReference type="Proteomes" id="UP000885750">
    <property type="component" value="Unassembled WGS sequence"/>
</dbReference>
<gene>
    <name evidence="2" type="ORF">ENJ51_08155</name>
</gene>
<accession>A0A7V2T091</accession>
<feature type="domain" description="STAS" evidence="1">
    <location>
        <begin position="11"/>
        <end position="98"/>
    </location>
</feature>
<dbReference type="InterPro" id="IPR058548">
    <property type="entry name" value="MlaB-like_STAS"/>
</dbReference>
<evidence type="ECO:0000313" key="2">
    <source>
        <dbReference type="EMBL" id="HFC92772.1"/>
    </source>
</evidence>
<dbReference type="AlphaFoldDB" id="A0A7V2T091"/>
<comment type="caution">
    <text evidence="2">The sequence shown here is derived from an EMBL/GenBank/DDBJ whole genome shotgun (WGS) entry which is preliminary data.</text>
</comment>
<dbReference type="SUPFAM" id="SSF52091">
    <property type="entry name" value="SpoIIaa-like"/>
    <property type="match status" value="1"/>
</dbReference>
<dbReference type="PROSITE" id="PS50801">
    <property type="entry name" value="STAS"/>
    <property type="match status" value="1"/>
</dbReference>
<reference evidence="2" key="1">
    <citation type="journal article" date="2020" name="mSystems">
        <title>Genome- and Community-Level Interaction Insights into Carbon Utilization and Element Cycling Functions of Hydrothermarchaeota in Hydrothermal Sediment.</title>
        <authorList>
            <person name="Zhou Z."/>
            <person name="Liu Y."/>
            <person name="Xu W."/>
            <person name="Pan J."/>
            <person name="Luo Z.H."/>
            <person name="Li M."/>
        </authorList>
    </citation>
    <scope>NUCLEOTIDE SEQUENCE [LARGE SCALE GENOMIC DNA]</scope>
    <source>
        <strain evidence="2">HyVt-493</strain>
    </source>
</reference>
<dbReference type="Pfam" id="PF13466">
    <property type="entry name" value="STAS_2"/>
    <property type="match status" value="1"/>
</dbReference>
<name>A0A7V2T091_LEUMU</name>